<reference evidence="1 2" key="1">
    <citation type="submission" date="2019-02" db="EMBL/GenBank/DDBJ databases">
        <title>Kribbella capetownensis sp. nov. and Kribbella speibonae sp. nov., isolated from soil.</title>
        <authorList>
            <person name="Curtis S.M."/>
            <person name="Norton I."/>
            <person name="Everest G.J."/>
            <person name="Meyers P.R."/>
        </authorList>
    </citation>
    <scope>NUCLEOTIDE SEQUENCE [LARGE SCALE GENOMIC DNA]</scope>
    <source>
        <strain evidence="1 2">YM53</strain>
    </source>
</reference>
<comment type="caution">
    <text evidence="1">The sequence shown here is derived from an EMBL/GenBank/DDBJ whole genome shotgun (WGS) entry which is preliminary data.</text>
</comment>
<evidence type="ECO:0000313" key="2">
    <source>
        <dbReference type="Proteomes" id="UP000293342"/>
    </source>
</evidence>
<dbReference type="OrthoDB" id="3831131at2"/>
<dbReference type="RefSeq" id="WP_131513701.1">
    <property type="nucleotide sequence ID" value="NZ_SJKD01000002.1"/>
</dbReference>
<protein>
    <submittedName>
        <fullName evidence="1">Uncharacterized protein</fullName>
    </submittedName>
</protein>
<evidence type="ECO:0000313" key="1">
    <source>
        <dbReference type="EMBL" id="TCC51007.1"/>
    </source>
</evidence>
<keyword evidence="2" id="KW-1185">Reference proteome</keyword>
<gene>
    <name evidence="1" type="ORF">E0H75_12740</name>
</gene>
<dbReference type="EMBL" id="SJKD01000002">
    <property type="protein sequence ID" value="TCC51007.1"/>
    <property type="molecule type" value="Genomic_DNA"/>
</dbReference>
<organism evidence="1 2">
    <name type="scientific">Kribbella capetownensis</name>
    <dbReference type="NCBI Taxonomy" id="1572659"/>
    <lineage>
        <taxon>Bacteria</taxon>
        <taxon>Bacillati</taxon>
        <taxon>Actinomycetota</taxon>
        <taxon>Actinomycetes</taxon>
        <taxon>Propionibacteriales</taxon>
        <taxon>Kribbellaceae</taxon>
        <taxon>Kribbella</taxon>
    </lineage>
</organism>
<proteinExistence type="predicted"/>
<sequence>MRDPGTASRDLLEAAGNGGAWLTSIVERIVFLRDRGLYQSGDARIVSSTATSVNLSAEQPSVVLKNCVDGAGVMMRYRATGKPVPVVTTSGGTRHTMSVRLVYATAKGGAKMWFLVEEKSVGSC</sequence>
<dbReference type="Proteomes" id="UP000293342">
    <property type="component" value="Unassembled WGS sequence"/>
</dbReference>
<dbReference type="AlphaFoldDB" id="A0A4R0JWJ2"/>
<name>A0A4R0JWJ2_9ACTN</name>
<accession>A0A4R0JWJ2</accession>